<dbReference type="GeneID" id="40309957"/>
<dbReference type="PRINTS" id="PR01801">
    <property type="entry name" value="SURFCEANTIGN"/>
</dbReference>
<evidence type="ECO:0000313" key="3">
    <source>
        <dbReference type="Proteomes" id="UP000224006"/>
    </source>
</evidence>
<protein>
    <submittedName>
        <fullName evidence="2">SAG-related sequence</fullName>
    </submittedName>
</protein>
<accession>A0A2A9MFR0</accession>
<dbReference type="EMBL" id="NWUJ01000003">
    <property type="protein sequence ID" value="PFH36835.1"/>
    <property type="molecule type" value="Genomic_DNA"/>
</dbReference>
<name>A0A2A9MFR0_BESBE</name>
<dbReference type="AlphaFoldDB" id="A0A2A9MFR0"/>
<dbReference type="Gene3D" id="2.60.40.1320">
    <property type="entry name" value="SRS domain"/>
    <property type="match status" value="2"/>
</dbReference>
<evidence type="ECO:0000313" key="2">
    <source>
        <dbReference type="EMBL" id="PFH36835.1"/>
    </source>
</evidence>
<dbReference type="InterPro" id="IPR007226">
    <property type="entry name" value="SRS_dom"/>
</dbReference>
<keyword evidence="3" id="KW-1185">Reference proteome</keyword>
<dbReference type="Pfam" id="PF04092">
    <property type="entry name" value="SAG"/>
    <property type="match status" value="2"/>
</dbReference>
<gene>
    <name evidence="2" type="ORF">BESB_050270</name>
</gene>
<dbReference type="RefSeq" id="XP_029220844.1">
    <property type="nucleotide sequence ID" value="XM_029363478.1"/>
</dbReference>
<dbReference type="Proteomes" id="UP000224006">
    <property type="component" value="Chromosome III"/>
</dbReference>
<dbReference type="InterPro" id="IPR028352">
    <property type="entry name" value="Surface_antig_SAG1"/>
</dbReference>
<sequence length="372" mass="38996">MAASSALRSREPQHTIIRRGMRRKRSAGSLTDLLAAFVLVSTAALLGRYYTVAVGSSEGGSAHAEQSICIKDSAKTTCTCTKKDSSSEKGTATLSASLATLNLQCKGGLYYAPDKLKGTTVCPGNAKDVHNCTQPCLDLKNVLTGTSVPSWKGGEPEGEEGKTLTVAPENLPFVNKQFVVGCVKEENAAACTVAVAVNARPTEKTGQTVTCAYGENSNLTPQTVALNPSNRSFTLVCGEDGEVVPANYQASFCPVGAEKRDDQSGACTESYSQILPAYETSWWRNDGGKSSYTLTIPADKFPETEAKLNIRCQKKGASSSNRSEAPATPNPSVCSVDVTIEAAAASSSSPALAVTRLLLVVTVAGVISTVMF</sequence>
<dbReference type="GO" id="GO:0016020">
    <property type="term" value="C:membrane"/>
    <property type="evidence" value="ECO:0007669"/>
    <property type="project" value="InterPro"/>
</dbReference>
<dbReference type="InterPro" id="IPR036755">
    <property type="entry name" value="SRS_dom_sf"/>
</dbReference>
<evidence type="ECO:0000259" key="1">
    <source>
        <dbReference type="Pfam" id="PF04092"/>
    </source>
</evidence>
<feature type="domain" description="SRS" evidence="1">
    <location>
        <begin position="76"/>
        <end position="197"/>
    </location>
</feature>
<dbReference type="KEGG" id="bbes:BESB_050270"/>
<dbReference type="SUPFAM" id="SSF74877">
    <property type="entry name" value="Major surface antigen p30, SAG1"/>
    <property type="match status" value="2"/>
</dbReference>
<proteinExistence type="predicted"/>
<organism evidence="2 3">
    <name type="scientific">Besnoitia besnoiti</name>
    <name type="common">Apicomplexan protozoan</name>
    <dbReference type="NCBI Taxonomy" id="94643"/>
    <lineage>
        <taxon>Eukaryota</taxon>
        <taxon>Sar</taxon>
        <taxon>Alveolata</taxon>
        <taxon>Apicomplexa</taxon>
        <taxon>Conoidasida</taxon>
        <taxon>Coccidia</taxon>
        <taxon>Eucoccidiorida</taxon>
        <taxon>Eimeriorina</taxon>
        <taxon>Sarcocystidae</taxon>
        <taxon>Besnoitia</taxon>
    </lineage>
</organism>
<comment type="caution">
    <text evidence="2">The sequence shown here is derived from an EMBL/GenBank/DDBJ whole genome shotgun (WGS) entry which is preliminary data.</text>
</comment>
<feature type="domain" description="SRS" evidence="1">
    <location>
        <begin position="207"/>
        <end position="340"/>
    </location>
</feature>
<reference evidence="2 3" key="1">
    <citation type="submission" date="2017-09" db="EMBL/GenBank/DDBJ databases">
        <title>Genome sequencing of Besnoitia besnoiti strain Bb-Ger1.</title>
        <authorList>
            <person name="Schares G."/>
            <person name="Venepally P."/>
            <person name="Lorenzi H.A."/>
        </authorList>
    </citation>
    <scope>NUCLEOTIDE SEQUENCE [LARGE SCALE GENOMIC DNA]</scope>
    <source>
        <strain evidence="2 3">Bb-Ger1</strain>
    </source>
</reference>
<dbReference type="VEuPathDB" id="ToxoDB:BESB_050270"/>